<protein>
    <submittedName>
        <fullName evidence="1">Uncharacterized protein</fullName>
    </submittedName>
</protein>
<proteinExistence type="predicted"/>
<dbReference type="EMBL" id="BQNB010014225">
    <property type="protein sequence ID" value="GJT25601.1"/>
    <property type="molecule type" value="Genomic_DNA"/>
</dbReference>
<sequence>MALSIADQIALDDALVTPADRLRIGKCNLRLSSDAIFVSSQLKFLWVLNNKKNVDYAYLQWEDSFSRLRTKFEEGQCGNVLSSVPPRLSSNYVMEKDPSNS</sequence>
<comment type="caution">
    <text evidence="1">The sequence shown here is derived from an EMBL/GenBank/DDBJ whole genome shotgun (WGS) entry which is preliminary data.</text>
</comment>
<gene>
    <name evidence="1" type="ORF">Tco_0895538</name>
</gene>
<name>A0ABQ5CEW1_9ASTR</name>
<organism evidence="1 2">
    <name type="scientific">Tanacetum coccineum</name>
    <dbReference type="NCBI Taxonomy" id="301880"/>
    <lineage>
        <taxon>Eukaryota</taxon>
        <taxon>Viridiplantae</taxon>
        <taxon>Streptophyta</taxon>
        <taxon>Embryophyta</taxon>
        <taxon>Tracheophyta</taxon>
        <taxon>Spermatophyta</taxon>
        <taxon>Magnoliopsida</taxon>
        <taxon>eudicotyledons</taxon>
        <taxon>Gunneridae</taxon>
        <taxon>Pentapetalae</taxon>
        <taxon>asterids</taxon>
        <taxon>campanulids</taxon>
        <taxon>Asterales</taxon>
        <taxon>Asteraceae</taxon>
        <taxon>Asteroideae</taxon>
        <taxon>Anthemideae</taxon>
        <taxon>Anthemidinae</taxon>
        <taxon>Tanacetum</taxon>
    </lineage>
</organism>
<keyword evidence="2" id="KW-1185">Reference proteome</keyword>
<reference evidence="1" key="2">
    <citation type="submission" date="2022-01" db="EMBL/GenBank/DDBJ databases">
        <authorList>
            <person name="Yamashiro T."/>
            <person name="Shiraishi A."/>
            <person name="Satake H."/>
            <person name="Nakayama K."/>
        </authorList>
    </citation>
    <scope>NUCLEOTIDE SEQUENCE</scope>
</reference>
<reference evidence="1" key="1">
    <citation type="journal article" date="2022" name="Int. J. Mol. Sci.">
        <title>Draft Genome of Tanacetum Coccineum: Genomic Comparison of Closely Related Tanacetum-Family Plants.</title>
        <authorList>
            <person name="Yamashiro T."/>
            <person name="Shiraishi A."/>
            <person name="Nakayama K."/>
            <person name="Satake H."/>
        </authorList>
    </citation>
    <scope>NUCLEOTIDE SEQUENCE</scope>
</reference>
<evidence type="ECO:0000313" key="1">
    <source>
        <dbReference type="EMBL" id="GJT25601.1"/>
    </source>
</evidence>
<accession>A0ABQ5CEW1</accession>
<dbReference type="Proteomes" id="UP001151760">
    <property type="component" value="Unassembled WGS sequence"/>
</dbReference>
<evidence type="ECO:0000313" key="2">
    <source>
        <dbReference type="Proteomes" id="UP001151760"/>
    </source>
</evidence>